<keyword evidence="4" id="KW-0479">Metal-binding</keyword>
<dbReference type="Pfam" id="PF07500">
    <property type="entry name" value="TFIIS_M"/>
    <property type="match status" value="1"/>
</dbReference>
<dbReference type="CDD" id="cd21538">
    <property type="entry name" value="SPOC_TFIIS"/>
    <property type="match status" value="1"/>
</dbReference>
<organism evidence="11 12">
    <name type="scientific">Athelia psychrophila</name>
    <dbReference type="NCBI Taxonomy" id="1759441"/>
    <lineage>
        <taxon>Eukaryota</taxon>
        <taxon>Fungi</taxon>
        <taxon>Dikarya</taxon>
        <taxon>Basidiomycota</taxon>
        <taxon>Agaricomycotina</taxon>
        <taxon>Agaricomycetes</taxon>
        <taxon>Agaricomycetidae</taxon>
        <taxon>Atheliales</taxon>
        <taxon>Atheliaceae</taxon>
        <taxon>Athelia</taxon>
    </lineage>
</organism>
<dbReference type="PROSITE" id="PS01359">
    <property type="entry name" value="ZF_PHD_1"/>
    <property type="match status" value="1"/>
</dbReference>
<dbReference type="GO" id="GO:0005634">
    <property type="term" value="C:nucleus"/>
    <property type="evidence" value="ECO:0007669"/>
    <property type="project" value="TreeGrafter"/>
</dbReference>
<dbReference type="Pfam" id="PF00628">
    <property type="entry name" value="PHD"/>
    <property type="match status" value="1"/>
</dbReference>
<dbReference type="AlphaFoldDB" id="A0A167V089"/>
<feature type="compositionally biased region" description="Basic and acidic residues" evidence="8">
    <location>
        <begin position="35"/>
        <end position="55"/>
    </location>
</feature>
<dbReference type="GO" id="GO:0006362">
    <property type="term" value="P:transcription elongation by RNA polymerase I"/>
    <property type="evidence" value="ECO:0007669"/>
    <property type="project" value="TreeGrafter"/>
</dbReference>
<feature type="compositionally biased region" description="Polar residues" evidence="8">
    <location>
        <begin position="972"/>
        <end position="982"/>
    </location>
</feature>
<feature type="compositionally biased region" description="Polar residues" evidence="8">
    <location>
        <begin position="1"/>
        <end position="30"/>
    </location>
</feature>
<proteinExistence type="inferred from homology"/>
<keyword evidence="5 7" id="KW-0863">Zinc-finger</keyword>
<evidence type="ECO:0000256" key="8">
    <source>
        <dbReference type="SAM" id="MobiDB-lite"/>
    </source>
</evidence>
<dbReference type="InterPro" id="IPR003618">
    <property type="entry name" value="TFIIS_cen_dom"/>
</dbReference>
<dbReference type="InterPro" id="IPR019787">
    <property type="entry name" value="Znf_PHD-finger"/>
</dbReference>
<evidence type="ECO:0000256" key="5">
    <source>
        <dbReference type="ARBA" id="ARBA00022771"/>
    </source>
</evidence>
<dbReference type="Pfam" id="PF07744">
    <property type="entry name" value="SPOC"/>
    <property type="match status" value="1"/>
</dbReference>
<feature type="compositionally biased region" description="Acidic residues" evidence="8">
    <location>
        <begin position="176"/>
        <end position="192"/>
    </location>
</feature>
<dbReference type="InterPro" id="IPR011011">
    <property type="entry name" value="Znf_FYVE_PHD"/>
</dbReference>
<feature type="compositionally biased region" description="Basic and acidic residues" evidence="8">
    <location>
        <begin position="438"/>
        <end position="460"/>
    </location>
</feature>
<gene>
    <name evidence="11" type="ORF">FIBSPDRAFT_806714</name>
</gene>
<evidence type="ECO:0000256" key="1">
    <source>
        <dbReference type="ARBA" id="ARBA00002311"/>
    </source>
</evidence>
<dbReference type="SMART" id="SM00249">
    <property type="entry name" value="PHD"/>
    <property type="match status" value="1"/>
</dbReference>
<evidence type="ECO:0000259" key="9">
    <source>
        <dbReference type="PROSITE" id="PS50016"/>
    </source>
</evidence>
<feature type="compositionally biased region" description="Polar residues" evidence="8">
    <location>
        <begin position="522"/>
        <end position="535"/>
    </location>
</feature>
<feature type="compositionally biased region" description="Polar residues" evidence="8">
    <location>
        <begin position="602"/>
        <end position="613"/>
    </location>
</feature>
<dbReference type="Proteomes" id="UP000076532">
    <property type="component" value="Unassembled WGS sequence"/>
</dbReference>
<dbReference type="GO" id="GO:0006368">
    <property type="term" value="P:transcription elongation by RNA polymerase II"/>
    <property type="evidence" value="ECO:0007669"/>
    <property type="project" value="TreeGrafter"/>
</dbReference>
<dbReference type="PANTHER" id="PTHR11477">
    <property type="entry name" value="TRANSCRIPTION FACTOR S-II ZINC FINGER DOMAIN-CONTAINING PROTEIN"/>
    <property type="match status" value="1"/>
</dbReference>
<evidence type="ECO:0000256" key="4">
    <source>
        <dbReference type="ARBA" id="ARBA00022723"/>
    </source>
</evidence>
<dbReference type="STRING" id="436010.A0A167V089"/>
<dbReference type="InterPro" id="IPR013083">
    <property type="entry name" value="Znf_RING/FYVE/PHD"/>
</dbReference>
<dbReference type="SUPFAM" id="SSF46942">
    <property type="entry name" value="Elongation factor TFIIS domain 2"/>
    <property type="match status" value="1"/>
</dbReference>
<feature type="region of interest" description="Disordered" evidence="8">
    <location>
        <begin position="918"/>
        <end position="1058"/>
    </location>
</feature>
<dbReference type="SUPFAM" id="SSF57903">
    <property type="entry name" value="FYVE/PHD zinc finger"/>
    <property type="match status" value="1"/>
</dbReference>
<evidence type="ECO:0000256" key="3">
    <source>
        <dbReference type="ARBA" id="ARBA00021616"/>
    </source>
</evidence>
<dbReference type="InterPro" id="IPR036575">
    <property type="entry name" value="TFIIS_cen_dom_sf"/>
</dbReference>
<evidence type="ECO:0000259" key="10">
    <source>
        <dbReference type="PROSITE" id="PS51321"/>
    </source>
</evidence>
<sequence length="1058" mass="115300">MSTRSRTRSESNPMKLSASTADQMSASPSKQGRPPRNDLTKETDDQDHQTGKENKGAVLRSGKAKGKASGKASTRSTRAASKKAHCLCKRPEDGKPMVNCSECRVWYHFSCIDLSERSAEDIGIYVCPSCTKLTGRRTVMDWEGPDAIEESRYSTSSHAPGRGPTPHSESEREDPPEAIEESDNAGSEDEYVADTFKPPSVAAKKRRTRRLSLSSESESDEETEEEKESTRPNKPSSKRETPNLKRKPPPTSQASSKRQKSSGTTALDDPTRTYCLKKLYEIFSGIFLRYPHLKSEDDEPSSPLLEKEEDSALMENKAKTFTDELEQSLFDIYAEHDPKGKASAASKYKERFRMLTFNLAKPDRIILHKRIAALKISPKELSLMSSTDLADEETQQSIKIAEKEALEHSILIKTVAPRAKITHKGMVDIEDVNTEGATMREREREHEREEEERRGREKAARQRAAQMQRRPSLNQGSAPPESPVTPSQSSAGWGRPPALPLHAVRTGEGNNLGPARSPVDATFSQSPTDAHSFSEPQLDLAELINIDDDPTSQDFASPKPPSLTQSTEGTAVPNSSTMSPSPATQTGISPFAAGGSKPEPVTRSSFDLSSLWTAPTGDKLLFQSESPPPSSIDEPKGGLADDHVDIDGQEADDQDFDMFLEDDRDKPTEPVDIGPEAQQAQLMSQPHVWSGRISMPLDSTIAQETPVVARQVGGRSLESFSLLWRTLFPADLLRIDGRVPVKASSEYLLQMRMNSTKELIAVALAPSSPADSVGYTNLSNYLVAKSRHGLIFPWGQRPKDACPGRELYIIPLLASEPLPDYMELLDELRLPKTRTSDYLVGIWVLNKGKLAPPPQPPVAAPTTQIQPSAQPFGALSPAAPLAITQDVLAAEVASLTPEQIQLMLQTLAGNPAFAPAGVTAPPVPPPAHPQMHISASPPRAWQGASPYQNGAGAYGSPSQNQHFPGQAHGGFAQSQSPSNQYGQGREHDGYGQGPHNWGDQPRGNYGGGRNFNSDNRGRGRGRGRGRDNADQRPPSDAGWGGSRGRGNWDGNMPRGGGW</sequence>
<comment type="function">
    <text evidence="1">Negative regulator of transcription elongation.</text>
</comment>
<feature type="compositionally biased region" description="Acidic residues" evidence="8">
    <location>
        <begin position="217"/>
        <end position="227"/>
    </location>
</feature>
<dbReference type="GO" id="GO:0031564">
    <property type="term" value="P:transcription antitermination"/>
    <property type="evidence" value="ECO:0007669"/>
    <property type="project" value="TreeGrafter"/>
</dbReference>
<keyword evidence="12" id="KW-1185">Reference proteome</keyword>
<feature type="compositionally biased region" description="Basic and acidic residues" evidence="8">
    <location>
        <begin position="633"/>
        <end position="646"/>
    </location>
</feature>
<dbReference type="InterPro" id="IPR001965">
    <property type="entry name" value="Znf_PHD"/>
</dbReference>
<evidence type="ECO:0000313" key="11">
    <source>
        <dbReference type="EMBL" id="KZP04499.1"/>
    </source>
</evidence>
<dbReference type="Gene3D" id="3.30.40.10">
    <property type="entry name" value="Zinc/RING finger domain, C3HC4 (zinc finger)"/>
    <property type="match status" value="1"/>
</dbReference>
<evidence type="ECO:0000256" key="2">
    <source>
        <dbReference type="ARBA" id="ARBA00011050"/>
    </source>
</evidence>
<evidence type="ECO:0000256" key="6">
    <source>
        <dbReference type="ARBA" id="ARBA00022833"/>
    </source>
</evidence>
<dbReference type="GO" id="GO:0000977">
    <property type="term" value="F:RNA polymerase II transcription regulatory region sequence-specific DNA binding"/>
    <property type="evidence" value="ECO:0007669"/>
    <property type="project" value="TreeGrafter"/>
</dbReference>
<feature type="region of interest" description="Disordered" evidence="8">
    <location>
        <begin position="149"/>
        <end position="269"/>
    </location>
</feature>
<reference evidence="11 12" key="1">
    <citation type="journal article" date="2016" name="Mol. Biol. Evol.">
        <title>Comparative Genomics of Early-Diverging Mushroom-Forming Fungi Provides Insights into the Origins of Lignocellulose Decay Capabilities.</title>
        <authorList>
            <person name="Nagy L.G."/>
            <person name="Riley R."/>
            <person name="Tritt A."/>
            <person name="Adam C."/>
            <person name="Daum C."/>
            <person name="Floudas D."/>
            <person name="Sun H."/>
            <person name="Yadav J.S."/>
            <person name="Pangilinan J."/>
            <person name="Larsson K.H."/>
            <person name="Matsuura K."/>
            <person name="Barry K."/>
            <person name="Labutti K."/>
            <person name="Kuo R."/>
            <person name="Ohm R.A."/>
            <person name="Bhattacharya S.S."/>
            <person name="Shirouzu T."/>
            <person name="Yoshinaga Y."/>
            <person name="Martin F.M."/>
            <person name="Grigoriev I.V."/>
            <person name="Hibbett D.S."/>
        </authorList>
    </citation>
    <scope>NUCLEOTIDE SEQUENCE [LARGE SCALE GENOMIC DNA]</scope>
    <source>
        <strain evidence="11 12">CBS 109695</strain>
    </source>
</reference>
<protein>
    <recommendedName>
        <fullName evidence="3">Transcription factor BYE1</fullName>
    </recommendedName>
</protein>
<feature type="domain" description="TFIIS central" evidence="10">
    <location>
        <begin position="271"/>
        <end position="417"/>
    </location>
</feature>
<feature type="region of interest" description="Disordered" evidence="8">
    <location>
        <begin position="1"/>
        <end position="85"/>
    </location>
</feature>
<dbReference type="PROSITE" id="PS51321">
    <property type="entry name" value="TFIIS_CENTRAL"/>
    <property type="match status" value="1"/>
</dbReference>
<dbReference type="EMBL" id="KV417917">
    <property type="protein sequence ID" value="KZP04499.1"/>
    <property type="molecule type" value="Genomic_DNA"/>
</dbReference>
<accession>A0A167V089</accession>
<dbReference type="Gene3D" id="1.10.472.30">
    <property type="entry name" value="Transcription elongation factor S-II, central domain"/>
    <property type="match status" value="1"/>
</dbReference>
<feature type="region of interest" description="Disordered" evidence="8">
    <location>
        <begin position="427"/>
        <end position="646"/>
    </location>
</feature>
<feature type="compositionally biased region" description="Polar residues" evidence="8">
    <location>
        <begin position="562"/>
        <end position="588"/>
    </location>
</feature>
<dbReference type="GO" id="GO:0008270">
    <property type="term" value="F:zinc ion binding"/>
    <property type="evidence" value="ECO:0007669"/>
    <property type="project" value="UniProtKB-KW"/>
</dbReference>
<dbReference type="GO" id="GO:0031440">
    <property type="term" value="P:regulation of mRNA 3'-end processing"/>
    <property type="evidence" value="ECO:0007669"/>
    <property type="project" value="TreeGrafter"/>
</dbReference>
<dbReference type="InterPro" id="IPR019786">
    <property type="entry name" value="Zinc_finger_PHD-type_CS"/>
</dbReference>
<dbReference type="InterPro" id="IPR012921">
    <property type="entry name" value="SPOC_C"/>
</dbReference>
<keyword evidence="6" id="KW-0862">Zinc</keyword>
<evidence type="ECO:0000256" key="7">
    <source>
        <dbReference type="PROSITE-ProRule" id="PRU00146"/>
    </source>
</evidence>
<dbReference type="OrthoDB" id="436852at2759"/>
<name>A0A167V089_9AGAM</name>
<dbReference type="PANTHER" id="PTHR11477:SF11">
    <property type="entry name" value="TRANSCRIPTION FACTOR BYE1"/>
    <property type="match status" value="1"/>
</dbReference>
<feature type="domain" description="PHD-type" evidence="9">
    <location>
        <begin position="83"/>
        <end position="133"/>
    </location>
</feature>
<dbReference type="PROSITE" id="PS50016">
    <property type="entry name" value="ZF_PHD_2"/>
    <property type="match status" value="1"/>
</dbReference>
<feature type="compositionally biased region" description="Polar residues" evidence="8">
    <location>
        <begin position="252"/>
        <end position="265"/>
    </location>
</feature>
<evidence type="ECO:0000313" key="12">
    <source>
        <dbReference type="Proteomes" id="UP000076532"/>
    </source>
</evidence>
<dbReference type="GO" id="GO:0001139">
    <property type="term" value="F:RNA polymerase II complex recruiting activity"/>
    <property type="evidence" value="ECO:0007669"/>
    <property type="project" value="TreeGrafter"/>
</dbReference>
<comment type="similarity">
    <text evidence="2">Belongs to the BYE1 family.</text>
</comment>